<dbReference type="RefSeq" id="WP_388308197.1">
    <property type="nucleotide sequence ID" value="NZ_JBIBDZ010000005.1"/>
</dbReference>
<feature type="region of interest" description="Disordered" evidence="1">
    <location>
        <begin position="1"/>
        <end position="37"/>
    </location>
</feature>
<organism evidence="2 3">
    <name type="scientific">Streptomyces flavochromogenes</name>
    <dbReference type="NCBI Taxonomy" id="68199"/>
    <lineage>
        <taxon>Bacteria</taxon>
        <taxon>Bacillati</taxon>
        <taxon>Actinomycetota</taxon>
        <taxon>Actinomycetes</taxon>
        <taxon>Kitasatosporales</taxon>
        <taxon>Streptomycetaceae</taxon>
        <taxon>Streptomyces</taxon>
    </lineage>
</organism>
<evidence type="ECO:0000313" key="3">
    <source>
        <dbReference type="Proteomes" id="UP001602370"/>
    </source>
</evidence>
<protein>
    <submittedName>
        <fullName evidence="2">Uncharacterized protein</fullName>
    </submittedName>
</protein>
<sequence>MVEGRTPGPTPSDGGRPPAGPPSGPLSTPSSQDPPPLRRRVLLVAVVGGLDLATVVVQVRDGEGWEGARVFDGAPPHLGLGLPGTLLPGRKAVGGYGFDMPPAENPVLDVEVKVGPGRPALFWSGDVG</sequence>
<dbReference type="Proteomes" id="UP001602370">
    <property type="component" value="Unassembled WGS sequence"/>
</dbReference>
<evidence type="ECO:0000256" key="1">
    <source>
        <dbReference type="SAM" id="MobiDB-lite"/>
    </source>
</evidence>
<reference evidence="2 3" key="1">
    <citation type="submission" date="2024-10" db="EMBL/GenBank/DDBJ databases">
        <title>The Natural Products Discovery Center: Release of the First 8490 Sequenced Strains for Exploring Actinobacteria Biosynthetic Diversity.</title>
        <authorList>
            <person name="Kalkreuter E."/>
            <person name="Kautsar S.A."/>
            <person name="Yang D."/>
            <person name="Bader C.D."/>
            <person name="Teijaro C.N."/>
            <person name="Fluegel L."/>
            <person name="Davis C.M."/>
            <person name="Simpson J.R."/>
            <person name="Lauterbach L."/>
            <person name="Steele A.D."/>
            <person name="Gui C."/>
            <person name="Meng S."/>
            <person name="Li G."/>
            <person name="Viehrig K."/>
            <person name="Ye F."/>
            <person name="Su P."/>
            <person name="Kiefer A.F."/>
            <person name="Nichols A."/>
            <person name="Cepeda A.J."/>
            <person name="Yan W."/>
            <person name="Fan B."/>
            <person name="Jiang Y."/>
            <person name="Adhikari A."/>
            <person name="Zheng C.-J."/>
            <person name="Schuster L."/>
            <person name="Cowan T.M."/>
            <person name="Smanski M.J."/>
            <person name="Chevrette M.G."/>
            <person name="De Carvalho L.P.S."/>
            <person name="Shen B."/>
        </authorList>
    </citation>
    <scope>NUCLEOTIDE SEQUENCE [LARGE SCALE GENOMIC DNA]</scope>
    <source>
        <strain evidence="2 3">NPDC012605</strain>
    </source>
</reference>
<accession>A0ABW6XT11</accession>
<proteinExistence type="predicted"/>
<gene>
    <name evidence="2" type="ORF">ACFY8C_20090</name>
</gene>
<evidence type="ECO:0000313" key="2">
    <source>
        <dbReference type="EMBL" id="MFF5920620.1"/>
    </source>
</evidence>
<comment type="caution">
    <text evidence="2">The sequence shown here is derived from an EMBL/GenBank/DDBJ whole genome shotgun (WGS) entry which is preliminary data.</text>
</comment>
<name>A0ABW6XT11_9ACTN</name>
<dbReference type="EMBL" id="JBIBDZ010000005">
    <property type="protein sequence ID" value="MFF5920620.1"/>
    <property type="molecule type" value="Genomic_DNA"/>
</dbReference>
<keyword evidence="3" id="KW-1185">Reference proteome</keyword>